<feature type="region of interest" description="Disordered" evidence="1">
    <location>
        <begin position="1"/>
        <end position="23"/>
    </location>
</feature>
<evidence type="ECO:0000313" key="2">
    <source>
        <dbReference type="EMBL" id="RDX39369.1"/>
    </source>
</evidence>
<accession>A0A371CGF7</accession>
<organism evidence="2 3">
    <name type="scientific">Lentinus brumalis</name>
    <dbReference type="NCBI Taxonomy" id="2498619"/>
    <lineage>
        <taxon>Eukaryota</taxon>
        <taxon>Fungi</taxon>
        <taxon>Dikarya</taxon>
        <taxon>Basidiomycota</taxon>
        <taxon>Agaricomycotina</taxon>
        <taxon>Agaricomycetes</taxon>
        <taxon>Polyporales</taxon>
        <taxon>Polyporaceae</taxon>
        <taxon>Lentinus</taxon>
    </lineage>
</organism>
<dbReference type="EMBL" id="KZ857971">
    <property type="protein sequence ID" value="RDX39369.1"/>
    <property type="molecule type" value="Genomic_DNA"/>
</dbReference>
<dbReference type="Proteomes" id="UP000256964">
    <property type="component" value="Unassembled WGS sequence"/>
</dbReference>
<gene>
    <name evidence="2" type="ORF">OH76DRAFT_1424379</name>
</gene>
<proteinExistence type="predicted"/>
<dbReference type="AlphaFoldDB" id="A0A371CGF7"/>
<name>A0A371CGF7_9APHY</name>
<sequence length="134" mass="14404">MHPPPRVMLGASTGAPTTRAGQRTLRRDPTLMSKPAAACHHSGIAPGLDTRRRPAWTESILTHSKLLGSPNGSRKREYMTPTAWQRMAWKHALTPSSVAVTEQGATGHVESAEASQLGFSNAGKNWVSVSIVQL</sequence>
<evidence type="ECO:0000313" key="3">
    <source>
        <dbReference type="Proteomes" id="UP000256964"/>
    </source>
</evidence>
<evidence type="ECO:0000256" key="1">
    <source>
        <dbReference type="SAM" id="MobiDB-lite"/>
    </source>
</evidence>
<feature type="non-terminal residue" evidence="2">
    <location>
        <position position="1"/>
    </location>
</feature>
<protein>
    <submittedName>
        <fullName evidence="2">Uncharacterized protein</fullName>
    </submittedName>
</protein>
<keyword evidence="3" id="KW-1185">Reference proteome</keyword>
<reference evidence="2 3" key="1">
    <citation type="journal article" date="2018" name="Biotechnol. Biofuels">
        <title>Integrative visual omics of the white-rot fungus Polyporus brumalis exposes the biotechnological potential of its oxidative enzymes for delignifying raw plant biomass.</title>
        <authorList>
            <person name="Miyauchi S."/>
            <person name="Rancon A."/>
            <person name="Drula E."/>
            <person name="Hage H."/>
            <person name="Chaduli D."/>
            <person name="Favel A."/>
            <person name="Grisel S."/>
            <person name="Henrissat B."/>
            <person name="Herpoel-Gimbert I."/>
            <person name="Ruiz-Duenas F.J."/>
            <person name="Chevret D."/>
            <person name="Hainaut M."/>
            <person name="Lin J."/>
            <person name="Wang M."/>
            <person name="Pangilinan J."/>
            <person name="Lipzen A."/>
            <person name="Lesage-Meessen L."/>
            <person name="Navarro D."/>
            <person name="Riley R."/>
            <person name="Grigoriev I.V."/>
            <person name="Zhou S."/>
            <person name="Raouche S."/>
            <person name="Rosso M.N."/>
        </authorList>
    </citation>
    <scope>NUCLEOTIDE SEQUENCE [LARGE SCALE GENOMIC DNA]</scope>
    <source>
        <strain evidence="2 3">BRFM 1820</strain>
    </source>
</reference>